<organism evidence="1">
    <name type="scientific">marine sediment metagenome</name>
    <dbReference type="NCBI Taxonomy" id="412755"/>
    <lineage>
        <taxon>unclassified sequences</taxon>
        <taxon>metagenomes</taxon>
        <taxon>ecological metagenomes</taxon>
    </lineage>
</organism>
<comment type="caution">
    <text evidence="1">The sequence shown here is derived from an EMBL/GenBank/DDBJ whole genome shotgun (WGS) entry which is preliminary data.</text>
</comment>
<evidence type="ECO:0000313" key="1">
    <source>
        <dbReference type="EMBL" id="KKM81066.1"/>
    </source>
</evidence>
<reference evidence="1" key="1">
    <citation type="journal article" date="2015" name="Nature">
        <title>Complex archaea that bridge the gap between prokaryotes and eukaryotes.</title>
        <authorList>
            <person name="Spang A."/>
            <person name="Saw J.H."/>
            <person name="Jorgensen S.L."/>
            <person name="Zaremba-Niedzwiedzka K."/>
            <person name="Martijn J."/>
            <person name="Lind A.E."/>
            <person name="van Eijk R."/>
            <person name="Schleper C."/>
            <person name="Guy L."/>
            <person name="Ettema T.J."/>
        </authorList>
    </citation>
    <scope>NUCLEOTIDE SEQUENCE</scope>
</reference>
<protein>
    <submittedName>
        <fullName evidence="1">Uncharacterized protein</fullName>
    </submittedName>
</protein>
<sequence>MEDGSVIKTTMNERNEKVKTELFAKGLVATD</sequence>
<feature type="non-terminal residue" evidence="1">
    <location>
        <position position="31"/>
    </location>
</feature>
<proteinExistence type="predicted"/>
<dbReference type="EMBL" id="LAZR01008083">
    <property type="protein sequence ID" value="KKM81066.1"/>
    <property type="molecule type" value="Genomic_DNA"/>
</dbReference>
<dbReference type="AlphaFoldDB" id="A0A0F9L1U3"/>
<gene>
    <name evidence="1" type="ORF">LCGC14_1333580</name>
</gene>
<name>A0A0F9L1U3_9ZZZZ</name>
<accession>A0A0F9L1U3</accession>